<dbReference type="GO" id="GO:0003677">
    <property type="term" value="F:DNA binding"/>
    <property type="evidence" value="ECO:0007669"/>
    <property type="project" value="InterPro"/>
</dbReference>
<dbReference type="Pfam" id="PF20239">
    <property type="entry name" value="DUF6596"/>
    <property type="match status" value="1"/>
</dbReference>
<dbReference type="EMBL" id="CP127295">
    <property type="protein sequence ID" value="WIY02792.1"/>
    <property type="molecule type" value="Genomic_DNA"/>
</dbReference>
<dbReference type="GO" id="GO:0006352">
    <property type="term" value="P:DNA-templated transcription initiation"/>
    <property type="evidence" value="ECO:0007669"/>
    <property type="project" value="InterPro"/>
</dbReference>
<dbReference type="InterPro" id="IPR036388">
    <property type="entry name" value="WH-like_DNA-bd_sf"/>
</dbReference>
<dbReference type="RefSeq" id="WP_285999199.1">
    <property type="nucleotide sequence ID" value="NZ_CP127295.1"/>
</dbReference>
<name>A0A9Y2NFC7_9PSEU</name>
<evidence type="ECO:0000313" key="10">
    <source>
        <dbReference type="Proteomes" id="UP001239397"/>
    </source>
</evidence>
<dbReference type="InterPro" id="IPR014284">
    <property type="entry name" value="RNA_pol_sigma-70_dom"/>
</dbReference>
<comment type="similarity">
    <text evidence="1">Belongs to the sigma-70 factor family. ECF subfamily.</text>
</comment>
<dbReference type="InterPro" id="IPR013324">
    <property type="entry name" value="RNA_pol_sigma_r3/r4-like"/>
</dbReference>
<evidence type="ECO:0000256" key="3">
    <source>
        <dbReference type="ARBA" id="ARBA00023082"/>
    </source>
</evidence>
<keyword evidence="10" id="KW-1185">Reference proteome</keyword>
<evidence type="ECO:0000256" key="4">
    <source>
        <dbReference type="ARBA" id="ARBA00023163"/>
    </source>
</evidence>
<keyword evidence="2" id="KW-0805">Transcription regulation</keyword>
<dbReference type="GO" id="GO:0016987">
    <property type="term" value="F:sigma factor activity"/>
    <property type="evidence" value="ECO:0007669"/>
    <property type="project" value="UniProtKB-KW"/>
</dbReference>
<evidence type="ECO:0000256" key="1">
    <source>
        <dbReference type="ARBA" id="ARBA00010641"/>
    </source>
</evidence>
<protein>
    <submittedName>
        <fullName evidence="9">Sigma-70 family RNA polymerase sigma factor</fullName>
    </submittedName>
</protein>
<dbReference type="InterPro" id="IPR013325">
    <property type="entry name" value="RNA_pol_sigma_r2"/>
</dbReference>
<feature type="domain" description="RNA polymerase sigma factor 70 region 4 type 2" evidence="7">
    <location>
        <begin position="104"/>
        <end position="154"/>
    </location>
</feature>
<dbReference type="KEGG" id="amog:QRX60_02635"/>
<dbReference type="Pfam" id="PF08281">
    <property type="entry name" value="Sigma70_r4_2"/>
    <property type="match status" value="1"/>
</dbReference>
<proteinExistence type="inferred from homology"/>
<dbReference type="Proteomes" id="UP001239397">
    <property type="component" value="Chromosome"/>
</dbReference>
<evidence type="ECO:0000256" key="2">
    <source>
        <dbReference type="ARBA" id="ARBA00023015"/>
    </source>
</evidence>
<dbReference type="InterPro" id="IPR046531">
    <property type="entry name" value="DUF6596"/>
</dbReference>
<gene>
    <name evidence="9" type="ORF">QRX60_02635</name>
</gene>
<keyword evidence="3" id="KW-0731">Sigma factor</keyword>
<dbReference type="NCBIfam" id="TIGR02937">
    <property type="entry name" value="sigma70-ECF"/>
    <property type="match status" value="1"/>
</dbReference>
<evidence type="ECO:0000256" key="5">
    <source>
        <dbReference type="SAM" id="MobiDB-lite"/>
    </source>
</evidence>
<evidence type="ECO:0000313" key="9">
    <source>
        <dbReference type="EMBL" id="WIY02792.1"/>
    </source>
</evidence>
<evidence type="ECO:0000259" key="6">
    <source>
        <dbReference type="Pfam" id="PF04542"/>
    </source>
</evidence>
<feature type="compositionally biased region" description="Basic and acidic residues" evidence="5">
    <location>
        <begin position="71"/>
        <end position="83"/>
    </location>
</feature>
<evidence type="ECO:0000259" key="7">
    <source>
        <dbReference type="Pfam" id="PF08281"/>
    </source>
</evidence>
<feature type="domain" description="RNA polymerase sigma-70 region 2" evidence="6">
    <location>
        <begin position="9"/>
        <end position="74"/>
    </location>
</feature>
<dbReference type="Pfam" id="PF04542">
    <property type="entry name" value="Sigma70_r2"/>
    <property type="match status" value="1"/>
</dbReference>
<accession>A0A9Y2NFC7</accession>
<evidence type="ECO:0000259" key="8">
    <source>
        <dbReference type="Pfam" id="PF20239"/>
    </source>
</evidence>
<dbReference type="PANTHER" id="PTHR47756">
    <property type="entry name" value="BLL6612 PROTEIN-RELATED"/>
    <property type="match status" value="1"/>
</dbReference>
<keyword evidence="4" id="KW-0804">Transcription</keyword>
<dbReference type="SUPFAM" id="SSF88659">
    <property type="entry name" value="Sigma3 and sigma4 domains of RNA polymerase sigma factors"/>
    <property type="match status" value="1"/>
</dbReference>
<dbReference type="AlphaFoldDB" id="A0A9Y2NFC7"/>
<feature type="region of interest" description="Disordered" evidence="5">
    <location>
        <begin position="71"/>
        <end position="94"/>
    </location>
</feature>
<sequence>MAGDRVEDLLRTLAPQVLGVVARRFRDFDAAEDAVQEALLAAARHWPSGGVPDNPRGWLIQAAVNRLTDRLRSDEARRRREDAAALEPPPPDVPDTDDTLVLLFLCCHPALTPASAIALTLRAVGGLTTAEIAAAFLVPEATMAQRITRAKARIKASDVPFRLPDDDEREARLRSVLHVLYLVFNEGYTSSGGGRLHRTELSGEAVRLTRLLHAMLPSDGEVTGLLALMLLTDARRPARTGPSGELVPLAEQDRAKWNRAQIREGVALVTEALAWGDAGEYRLQAAIAATHDIAPRVEDTDWERILRTYRLLERLTDNPVVTLNRAIATAMVHGPAAGLALLETLELGGHRPDAVRAHLLELAGDVTGAVRHYDAAAARTTNTPEQRYLLTRAARLRESGRVPGGELRGS</sequence>
<reference evidence="9 10" key="1">
    <citation type="submission" date="2023-06" db="EMBL/GenBank/DDBJ databases">
        <authorList>
            <person name="Oyuntsetseg B."/>
            <person name="Kim S.B."/>
        </authorList>
    </citation>
    <scope>NUCLEOTIDE SEQUENCE [LARGE SCALE GENOMIC DNA]</scope>
    <source>
        <strain evidence="9 10">4-36</strain>
    </source>
</reference>
<dbReference type="PANTHER" id="PTHR47756:SF2">
    <property type="entry name" value="BLL6612 PROTEIN"/>
    <property type="match status" value="1"/>
</dbReference>
<dbReference type="InterPro" id="IPR013249">
    <property type="entry name" value="RNA_pol_sigma70_r4_t2"/>
</dbReference>
<dbReference type="SUPFAM" id="SSF88946">
    <property type="entry name" value="Sigma2 domain of RNA polymerase sigma factors"/>
    <property type="match status" value="1"/>
</dbReference>
<organism evidence="9 10">
    <name type="scientific">Amycolatopsis mongoliensis</name>
    <dbReference type="NCBI Taxonomy" id="715475"/>
    <lineage>
        <taxon>Bacteria</taxon>
        <taxon>Bacillati</taxon>
        <taxon>Actinomycetota</taxon>
        <taxon>Actinomycetes</taxon>
        <taxon>Pseudonocardiales</taxon>
        <taxon>Pseudonocardiaceae</taxon>
        <taxon>Amycolatopsis</taxon>
    </lineage>
</organism>
<dbReference type="Gene3D" id="1.10.10.10">
    <property type="entry name" value="Winged helix-like DNA-binding domain superfamily/Winged helix DNA-binding domain"/>
    <property type="match status" value="1"/>
</dbReference>
<dbReference type="InterPro" id="IPR007627">
    <property type="entry name" value="RNA_pol_sigma70_r2"/>
</dbReference>
<dbReference type="Gene3D" id="1.10.1740.10">
    <property type="match status" value="1"/>
</dbReference>
<feature type="domain" description="DUF6596" evidence="8">
    <location>
        <begin position="172"/>
        <end position="272"/>
    </location>
</feature>